<gene>
    <name evidence="6" type="ORF">FAZ15_17005</name>
</gene>
<protein>
    <submittedName>
        <fullName evidence="6">Redoxin domain-containing protein</fullName>
    </submittedName>
</protein>
<feature type="domain" description="Alkyl hydroperoxide reductase subunit C/ Thiol specific antioxidant" evidence="5">
    <location>
        <begin position="30"/>
        <end position="145"/>
    </location>
</feature>
<accession>A0A4U0NI92</accession>
<name>A0A4U0NI92_9SPHI</name>
<keyword evidence="7" id="KW-1185">Reference proteome</keyword>
<evidence type="ECO:0000256" key="4">
    <source>
        <dbReference type="ARBA" id="ARBA00023284"/>
    </source>
</evidence>
<dbReference type="InterPro" id="IPR036249">
    <property type="entry name" value="Thioredoxin-like_sf"/>
</dbReference>
<dbReference type="PANTHER" id="PTHR42852:SF6">
    <property type="entry name" value="THIOL:DISULFIDE INTERCHANGE PROTEIN DSBE"/>
    <property type="match status" value="1"/>
</dbReference>
<dbReference type="AlphaFoldDB" id="A0A4U0NI92"/>
<evidence type="ECO:0000256" key="2">
    <source>
        <dbReference type="ARBA" id="ARBA00022748"/>
    </source>
</evidence>
<dbReference type="RefSeq" id="WP_136902514.1">
    <property type="nucleotide sequence ID" value="NZ_SUME01000007.1"/>
</dbReference>
<evidence type="ECO:0000313" key="6">
    <source>
        <dbReference type="EMBL" id="TJZ53723.1"/>
    </source>
</evidence>
<keyword evidence="4" id="KW-0676">Redox-active center</keyword>
<proteinExistence type="predicted"/>
<dbReference type="OrthoDB" id="9815205at2"/>
<keyword evidence="2" id="KW-0201">Cytochrome c-type biogenesis</keyword>
<reference evidence="6 7" key="1">
    <citation type="submission" date="2019-04" db="EMBL/GenBank/DDBJ databases">
        <title>Sphingobacterium olei sp. nov., isolated from oil-contaminated soil.</title>
        <authorList>
            <person name="Liu B."/>
        </authorList>
    </citation>
    <scope>NUCLEOTIDE SEQUENCE [LARGE SCALE GENOMIC DNA]</scope>
    <source>
        <strain evidence="6 7">HAL-9</strain>
    </source>
</reference>
<dbReference type="EMBL" id="SUME01000007">
    <property type="protein sequence ID" value="TJZ53723.1"/>
    <property type="molecule type" value="Genomic_DNA"/>
</dbReference>
<dbReference type="Proteomes" id="UP000306808">
    <property type="component" value="Unassembled WGS sequence"/>
</dbReference>
<evidence type="ECO:0000256" key="3">
    <source>
        <dbReference type="ARBA" id="ARBA00023157"/>
    </source>
</evidence>
<dbReference type="Gene3D" id="3.40.30.10">
    <property type="entry name" value="Glutaredoxin"/>
    <property type="match status" value="1"/>
</dbReference>
<dbReference type="GO" id="GO:0030313">
    <property type="term" value="C:cell envelope"/>
    <property type="evidence" value="ECO:0007669"/>
    <property type="project" value="UniProtKB-SubCell"/>
</dbReference>
<evidence type="ECO:0000256" key="1">
    <source>
        <dbReference type="ARBA" id="ARBA00004196"/>
    </source>
</evidence>
<comment type="caution">
    <text evidence="6">The sequence shown here is derived from an EMBL/GenBank/DDBJ whole genome shotgun (WGS) entry which is preliminary data.</text>
</comment>
<organism evidence="6 7">
    <name type="scientific">Sphingobacterium olei</name>
    <dbReference type="NCBI Taxonomy" id="2571155"/>
    <lineage>
        <taxon>Bacteria</taxon>
        <taxon>Pseudomonadati</taxon>
        <taxon>Bacteroidota</taxon>
        <taxon>Sphingobacteriia</taxon>
        <taxon>Sphingobacteriales</taxon>
        <taxon>Sphingobacteriaceae</taxon>
        <taxon>Sphingobacterium</taxon>
    </lineage>
</organism>
<dbReference type="GO" id="GO:0017004">
    <property type="term" value="P:cytochrome complex assembly"/>
    <property type="evidence" value="ECO:0007669"/>
    <property type="project" value="UniProtKB-KW"/>
</dbReference>
<dbReference type="SUPFAM" id="SSF52833">
    <property type="entry name" value="Thioredoxin-like"/>
    <property type="match status" value="1"/>
</dbReference>
<sequence>MRITIFWVFLTVLTWNQVSGQDIDRQALFPFELKDTLGRVVKAADFEGKALVMDFWFTGCKGCVQVAEALHKEVMPAFANDSNVVFLSICLDVNFLQWKRSLRTGMYTNAEQVNLYTMGLGADHPLFRHYRFSGCPQLLIADRSGAVLSVSPALPMVGNRASVNSCIALIEKARNQK</sequence>
<dbReference type="Pfam" id="PF00578">
    <property type="entry name" value="AhpC-TSA"/>
    <property type="match status" value="1"/>
</dbReference>
<dbReference type="InterPro" id="IPR000866">
    <property type="entry name" value="AhpC/TSA"/>
</dbReference>
<evidence type="ECO:0000259" key="5">
    <source>
        <dbReference type="Pfam" id="PF00578"/>
    </source>
</evidence>
<keyword evidence="3" id="KW-1015">Disulfide bond</keyword>
<dbReference type="InterPro" id="IPR050553">
    <property type="entry name" value="Thioredoxin_ResA/DsbE_sf"/>
</dbReference>
<dbReference type="PANTHER" id="PTHR42852">
    <property type="entry name" value="THIOL:DISULFIDE INTERCHANGE PROTEIN DSBE"/>
    <property type="match status" value="1"/>
</dbReference>
<evidence type="ECO:0000313" key="7">
    <source>
        <dbReference type="Proteomes" id="UP000306808"/>
    </source>
</evidence>
<comment type="subcellular location">
    <subcellularLocation>
        <location evidence="1">Cell envelope</location>
    </subcellularLocation>
</comment>